<dbReference type="InterPro" id="IPR036908">
    <property type="entry name" value="RlpA-like_sf"/>
</dbReference>
<evidence type="ECO:0000313" key="5">
    <source>
        <dbReference type="Proteomes" id="UP000242474"/>
    </source>
</evidence>
<dbReference type="Proteomes" id="UP000242474">
    <property type="component" value="Unassembled WGS sequence"/>
</dbReference>
<dbReference type="OrthoDB" id="5561496at2759"/>
<keyword evidence="3" id="KW-0964">Secreted</keyword>
<organism evidence="4 5">
    <name type="scientific">Coemansia reversa (strain ATCC 12441 / NRRL 1564)</name>
    <dbReference type="NCBI Taxonomy" id="763665"/>
    <lineage>
        <taxon>Eukaryota</taxon>
        <taxon>Fungi</taxon>
        <taxon>Fungi incertae sedis</taxon>
        <taxon>Zoopagomycota</taxon>
        <taxon>Kickxellomycotina</taxon>
        <taxon>Kickxellomycetes</taxon>
        <taxon>Kickxellales</taxon>
        <taxon>Kickxellaceae</taxon>
        <taxon>Coemansia</taxon>
    </lineage>
</organism>
<sequence>MRQTIQIADRSSVADPVADLEDGDGAMAVDVVAEAVAYAAGLVCLASAGALKGSAIISYHDYFQFSLKELAFSPPSCGIPFAELDRTRITAVSALDKAVDCGKCIKVTNTDDILKSTYVLVVDTGGAGLDLSEQAFGKLFDVSLGRASAKWEPADNLHCSGIWKPGTPTVEVPYQTLTPRHEIAQAEFSTPPVL</sequence>
<evidence type="ECO:0008006" key="6">
    <source>
        <dbReference type="Google" id="ProtNLM"/>
    </source>
</evidence>
<dbReference type="GO" id="GO:0005576">
    <property type="term" value="C:extracellular region"/>
    <property type="evidence" value="ECO:0007669"/>
    <property type="project" value="UniProtKB-SubCell"/>
</dbReference>
<dbReference type="Gene3D" id="2.40.40.10">
    <property type="entry name" value="RlpA-like domain"/>
    <property type="match status" value="1"/>
</dbReference>
<evidence type="ECO:0000256" key="2">
    <source>
        <dbReference type="ARBA" id="ARBA00010421"/>
    </source>
</evidence>
<accession>A0A2G5BIJ4</accession>
<dbReference type="EMBL" id="KZ303488">
    <property type="protein sequence ID" value="PIA18819.1"/>
    <property type="molecule type" value="Genomic_DNA"/>
</dbReference>
<dbReference type="AlphaFoldDB" id="A0A2G5BIJ4"/>
<evidence type="ECO:0000313" key="4">
    <source>
        <dbReference type="EMBL" id="PIA18819.1"/>
    </source>
</evidence>
<proteinExistence type="inferred from homology"/>
<evidence type="ECO:0000256" key="3">
    <source>
        <dbReference type="ARBA" id="ARBA00022525"/>
    </source>
</evidence>
<name>A0A2G5BIJ4_COERN</name>
<protein>
    <recommendedName>
        <fullName evidence="6">Barwin domain-containing protein</fullName>
    </recommendedName>
</protein>
<gene>
    <name evidence="4" type="ORF">COEREDRAFT_6000</name>
</gene>
<comment type="similarity">
    <text evidence="2">Belongs to the cerato-platanin family.</text>
</comment>
<reference evidence="4 5" key="1">
    <citation type="journal article" date="2015" name="Genome Biol. Evol.">
        <title>Phylogenomic analyses indicate that early fungi evolved digesting cell walls of algal ancestors of land plants.</title>
        <authorList>
            <person name="Chang Y."/>
            <person name="Wang S."/>
            <person name="Sekimoto S."/>
            <person name="Aerts A.L."/>
            <person name="Choi C."/>
            <person name="Clum A."/>
            <person name="LaButti K.M."/>
            <person name="Lindquist E.A."/>
            <person name="Yee Ngan C."/>
            <person name="Ohm R.A."/>
            <person name="Salamov A.A."/>
            <person name="Grigoriev I.V."/>
            <person name="Spatafora J.W."/>
            <person name="Berbee M.L."/>
        </authorList>
    </citation>
    <scope>NUCLEOTIDE SEQUENCE [LARGE SCALE GENOMIC DNA]</scope>
    <source>
        <strain evidence="4 5">NRRL 1564</strain>
    </source>
</reference>
<comment type="subcellular location">
    <subcellularLocation>
        <location evidence="1">Secreted</location>
    </subcellularLocation>
</comment>
<evidence type="ECO:0000256" key="1">
    <source>
        <dbReference type="ARBA" id="ARBA00004613"/>
    </source>
</evidence>
<dbReference type="Pfam" id="PF07249">
    <property type="entry name" value="Cerato-platanin"/>
    <property type="match status" value="1"/>
</dbReference>
<dbReference type="InterPro" id="IPR010829">
    <property type="entry name" value="Cerato-platanin"/>
</dbReference>
<keyword evidence="5" id="KW-1185">Reference proteome</keyword>
<dbReference type="SUPFAM" id="SSF50685">
    <property type="entry name" value="Barwin-like endoglucanases"/>
    <property type="match status" value="1"/>
</dbReference>